<reference evidence="2 3" key="1">
    <citation type="submission" date="2018-10" db="EMBL/GenBank/DDBJ databases">
        <title>Fifty Aureobasidium pullulans genomes reveal a recombining polyextremotolerant generalist.</title>
        <authorList>
            <person name="Gostincar C."/>
            <person name="Turk M."/>
            <person name="Zajc J."/>
            <person name="Gunde-Cimerman N."/>
        </authorList>
    </citation>
    <scope>NUCLEOTIDE SEQUENCE [LARGE SCALE GENOMIC DNA]</scope>
    <source>
        <strain evidence="2 3">EXF-11318</strain>
    </source>
</reference>
<protein>
    <submittedName>
        <fullName evidence="2">Uncharacterized protein</fullName>
    </submittedName>
</protein>
<organism evidence="2 3">
    <name type="scientific">Aureobasidium pullulans</name>
    <name type="common">Black yeast</name>
    <name type="synonym">Pullularia pullulans</name>
    <dbReference type="NCBI Taxonomy" id="5580"/>
    <lineage>
        <taxon>Eukaryota</taxon>
        <taxon>Fungi</taxon>
        <taxon>Dikarya</taxon>
        <taxon>Ascomycota</taxon>
        <taxon>Pezizomycotina</taxon>
        <taxon>Dothideomycetes</taxon>
        <taxon>Dothideomycetidae</taxon>
        <taxon>Dothideales</taxon>
        <taxon>Saccotheciaceae</taxon>
        <taxon>Aureobasidium</taxon>
    </lineage>
</organism>
<feature type="region of interest" description="Disordered" evidence="1">
    <location>
        <begin position="100"/>
        <end position="153"/>
    </location>
</feature>
<feature type="compositionally biased region" description="Polar residues" evidence="1">
    <location>
        <begin position="140"/>
        <end position="153"/>
    </location>
</feature>
<evidence type="ECO:0000256" key="1">
    <source>
        <dbReference type="SAM" id="MobiDB-lite"/>
    </source>
</evidence>
<comment type="caution">
    <text evidence="2">The sequence shown here is derived from an EMBL/GenBank/DDBJ whole genome shotgun (WGS) entry which is preliminary data.</text>
</comment>
<dbReference type="EMBL" id="QZAJ01000047">
    <property type="protein sequence ID" value="THW20514.1"/>
    <property type="molecule type" value="Genomic_DNA"/>
</dbReference>
<evidence type="ECO:0000313" key="3">
    <source>
        <dbReference type="Proteomes" id="UP000308014"/>
    </source>
</evidence>
<proteinExistence type="predicted"/>
<gene>
    <name evidence="2" type="ORF">D6D24_02224</name>
</gene>
<evidence type="ECO:0000313" key="2">
    <source>
        <dbReference type="EMBL" id="THW20514.1"/>
    </source>
</evidence>
<name>A0A4V4ICT6_AURPU</name>
<accession>A0A4V4ICT6</accession>
<dbReference type="Proteomes" id="UP000308014">
    <property type="component" value="Unassembled WGS sequence"/>
</dbReference>
<dbReference type="AlphaFoldDB" id="A0A4V4ICT6"/>
<sequence>MADADEITTPAEAKHTLVKLVQKLHRVLSALRGMDAPVHDFTLDAMQETIGDRLVKDLKNFTASYNRQIAKRDELTVLINALTVRCSPLLSLTPTPFFSSRSPTPFRQEYPNRGIADAARRSDQRPHIRARPTHRDNPGILSQGSTSPSRANCTGTCWAQQQLGHQRSRSASRTIFDHATTDNDAVTASGYASPNDPSLRKGYVVIKVSTYALLHVSIVQDLSERRHQHGVQV</sequence>